<accession>A0AAN6I7K1</accession>
<evidence type="ECO:0000313" key="4">
    <source>
        <dbReference type="Proteomes" id="UP001197328"/>
    </source>
</evidence>
<comment type="caution">
    <text evidence="1">The sequence shown here is derived from an EMBL/GenBank/DDBJ whole genome shotgun (WGS) entry which is preliminary data.</text>
</comment>
<proteinExistence type="predicted"/>
<keyword evidence="4" id="KW-1185">Reference proteome</keyword>
<protein>
    <submittedName>
        <fullName evidence="1">Uncharacterized protein</fullName>
    </submittedName>
</protein>
<evidence type="ECO:0000313" key="3">
    <source>
        <dbReference type="Proteomes" id="UP001196530"/>
    </source>
</evidence>
<dbReference type="AlphaFoldDB" id="A0AAN6I7K1"/>
<gene>
    <name evidence="1" type="ORF">KL928_001496</name>
    <name evidence="2" type="ORF">KL940_002505</name>
</gene>
<organism evidence="1 3">
    <name type="scientific">Pichia angusta</name>
    <name type="common">Yeast</name>
    <name type="synonym">Hansenula polymorpha</name>
    <dbReference type="NCBI Taxonomy" id="870730"/>
    <lineage>
        <taxon>Eukaryota</taxon>
        <taxon>Fungi</taxon>
        <taxon>Dikarya</taxon>
        <taxon>Ascomycota</taxon>
        <taxon>Saccharomycotina</taxon>
        <taxon>Pichiomycetes</taxon>
        <taxon>Pichiales</taxon>
        <taxon>Pichiaceae</taxon>
        <taxon>Ogataea</taxon>
    </lineage>
</organism>
<dbReference type="Pfam" id="PF17119">
    <property type="entry name" value="MMU163"/>
    <property type="match status" value="1"/>
</dbReference>
<evidence type="ECO:0000313" key="2">
    <source>
        <dbReference type="EMBL" id="KAG7850137.1"/>
    </source>
</evidence>
<dbReference type="GeneID" id="66125547"/>
<dbReference type="RefSeq" id="XP_043060773.1">
    <property type="nucleotide sequence ID" value="XM_043201867.1"/>
</dbReference>
<dbReference type="EMBL" id="JAHLUX010000003">
    <property type="protein sequence ID" value="KAG7820059.1"/>
    <property type="molecule type" value="Genomic_DNA"/>
</dbReference>
<dbReference type="InterPro" id="IPR031342">
    <property type="entry name" value="Mug163-like"/>
</dbReference>
<name>A0AAN6I7K1_PICAN</name>
<dbReference type="EMBL" id="JAHLVD010000005">
    <property type="protein sequence ID" value="KAG7850137.1"/>
    <property type="molecule type" value="Genomic_DNA"/>
</dbReference>
<evidence type="ECO:0000313" key="1">
    <source>
        <dbReference type="EMBL" id="KAG7820059.1"/>
    </source>
</evidence>
<dbReference type="Proteomes" id="UP001196530">
    <property type="component" value="Unassembled WGS sequence"/>
</dbReference>
<sequence length="248" mass="28093">MRIFAPLRSGQLNFLASRQPRFPVPDSPRKANLGTIIQMLQLKVPHLLQHNLPQEFLSQDIVLRLLPAQRPHIPVIRGVLLYNTTFKTLQLLVTSFFLNPEAKLHITHMNIKEARQSLSNTDLVNLSINNNLLDFEESPELSPYTTKITIKWRTCLNGCLHLHDNKTADARLGAYNLDTNSLLHLKLPLQNLTKLNDNSIERVLTGIFVFELTDKNDKIAVHTIDDCEIIENEQPSPDTNNIGFAPGA</sequence>
<dbReference type="Proteomes" id="UP001197328">
    <property type="component" value="Unassembled WGS sequence"/>
</dbReference>
<reference evidence="1 4" key="1">
    <citation type="journal article" date="2021" name="G3 (Bethesda)">
        <title>Genomic diversity, chromosomal rearrangements, and interspecies hybridization in the ogataea polymorpha species complex.</title>
        <authorList>
            <person name="Hanson S.J."/>
            <person name="Cinneide E.O."/>
            <person name="Salzberg L.I."/>
            <person name="Wolfe K.H."/>
            <person name="McGowan J."/>
            <person name="Fitzpatrick D.A."/>
            <person name="Matlin K."/>
        </authorList>
    </citation>
    <scope>NUCLEOTIDE SEQUENCE</scope>
    <source>
        <strain evidence="2">51-138</strain>
        <strain evidence="1">61-244</strain>
    </source>
</reference>